<sequence length="318" mass="36696">MRKIILFLLDLASFILTPLVAGIAALQSKMGAERFPFTFKMWDAFGVSPIRHHYYQPVFNVNHLPEEVWEHADPLLGINLNIEKQLSLLSSFIYQKELADIPIGKSSNASSIFYHNNPMFGPADAEILYNVVRHFKPTRVIEIGAGYSTRLVKIALDINRNEGVAAKHSCIEPYENPWLSELGIDEIIRERVEDVNLVKFDELKKNDILFIDSSHVLRTGGDVFTEYLHIIPKLNPGVLVHIHDIFLPYEYPQKWIVNERRFWTEQYLLQAFLAFNSDFEVLLSVNYLAKHYPNELSGACPVFGRLRKGHGSFWIRRK</sequence>
<dbReference type="SUPFAM" id="SSF53335">
    <property type="entry name" value="S-adenosyl-L-methionine-dependent methyltransferases"/>
    <property type="match status" value="1"/>
</dbReference>
<reference evidence="1 2" key="1">
    <citation type="journal article" date="2016" name="Front. Microbiol.">
        <title>Single-Cell (Meta-)Genomics of a Dimorphic Candidatus Thiomargarita nelsonii Reveals Genomic Plasticity.</title>
        <authorList>
            <person name="Flood B.E."/>
            <person name="Fliss P."/>
            <person name="Jones D.S."/>
            <person name="Dick G.J."/>
            <person name="Jain S."/>
            <person name="Kaster A.K."/>
            <person name="Winkel M."/>
            <person name="Mussmann M."/>
            <person name="Bailey J."/>
        </authorList>
    </citation>
    <scope>NUCLEOTIDE SEQUENCE [LARGE SCALE GENOMIC DNA]</scope>
    <source>
        <strain evidence="1">Hydrate Ridge</strain>
    </source>
</reference>
<evidence type="ECO:0000313" key="2">
    <source>
        <dbReference type="Proteomes" id="UP000030428"/>
    </source>
</evidence>
<comment type="caution">
    <text evidence="1">The sequence shown here is derived from an EMBL/GenBank/DDBJ whole genome shotgun (WGS) entry which is preliminary data.</text>
</comment>
<dbReference type="AlphaFoldDB" id="A0A0A6P9Y9"/>
<protein>
    <recommendedName>
        <fullName evidence="3">Class I SAM-dependent methyltransferase</fullName>
    </recommendedName>
</protein>
<dbReference type="InterPro" id="IPR029063">
    <property type="entry name" value="SAM-dependent_MTases_sf"/>
</dbReference>
<dbReference type="Proteomes" id="UP000030428">
    <property type="component" value="Unassembled WGS sequence"/>
</dbReference>
<dbReference type="EMBL" id="JSZA02000085">
    <property type="protein sequence ID" value="KHD07595.1"/>
    <property type="molecule type" value="Genomic_DNA"/>
</dbReference>
<accession>A0A0A6P9Y9</accession>
<keyword evidence="2" id="KW-1185">Reference proteome</keyword>
<name>A0A0A6P9Y9_9GAMM</name>
<gene>
    <name evidence="1" type="ORF">PN36_20145</name>
</gene>
<organism evidence="1 2">
    <name type="scientific">Candidatus Thiomargarita nelsonii</name>
    <dbReference type="NCBI Taxonomy" id="1003181"/>
    <lineage>
        <taxon>Bacteria</taxon>
        <taxon>Pseudomonadati</taxon>
        <taxon>Pseudomonadota</taxon>
        <taxon>Gammaproteobacteria</taxon>
        <taxon>Thiotrichales</taxon>
        <taxon>Thiotrichaceae</taxon>
        <taxon>Thiomargarita</taxon>
    </lineage>
</organism>
<evidence type="ECO:0008006" key="3">
    <source>
        <dbReference type="Google" id="ProtNLM"/>
    </source>
</evidence>
<dbReference type="Gene3D" id="3.40.50.150">
    <property type="entry name" value="Vaccinia Virus protein VP39"/>
    <property type="match status" value="1"/>
</dbReference>
<proteinExistence type="predicted"/>
<evidence type="ECO:0000313" key="1">
    <source>
        <dbReference type="EMBL" id="KHD07595.1"/>
    </source>
</evidence>
<dbReference type="Pfam" id="PF13578">
    <property type="entry name" value="Methyltransf_24"/>
    <property type="match status" value="1"/>
</dbReference>